<proteinExistence type="predicted"/>
<comment type="caution">
    <text evidence="2">The sequence shown here is derived from an EMBL/GenBank/DDBJ whole genome shotgun (WGS) entry which is preliminary data.</text>
</comment>
<sequence>MKGLYRIQSIILCFVGVGALFGGMLGITDPYGVSFGMSTELLKRGPFTSFLIPGLFLFIAIGLGHLAAFVFVKRRMKLHPYISGAAGCILMAWIMIQCYMLQSINILHVIFFMIGLAESGISLYMLVKLKQFPFS</sequence>
<feature type="transmembrane region" description="Helical" evidence="1">
    <location>
        <begin position="47"/>
        <end position="72"/>
    </location>
</feature>
<dbReference type="AlphaFoldDB" id="A0A645CXZ0"/>
<dbReference type="EMBL" id="VSSQ01030986">
    <property type="protein sequence ID" value="MPM81715.1"/>
    <property type="molecule type" value="Genomic_DNA"/>
</dbReference>
<protein>
    <submittedName>
        <fullName evidence="2">Uncharacterized protein</fullName>
    </submittedName>
</protein>
<evidence type="ECO:0000256" key="1">
    <source>
        <dbReference type="SAM" id="Phobius"/>
    </source>
</evidence>
<feature type="transmembrane region" description="Helical" evidence="1">
    <location>
        <begin position="106"/>
        <end position="127"/>
    </location>
</feature>
<accession>A0A645CXZ0</accession>
<keyword evidence="1" id="KW-1133">Transmembrane helix</keyword>
<keyword evidence="1" id="KW-0812">Transmembrane</keyword>
<evidence type="ECO:0000313" key="2">
    <source>
        <dbReference type="EMBL" id="MPM81715.1"/>
    </source>
</evidence>
<reference evidence="2" key="1">
    <citation type="submission" date="2019-08" db="EMBL/GenBank/DDBJ databases">
        <authorList>
            <person name="Kucharzyk K."/>
            <person name="Murdoch R.W."/>
            <person name="Higgins S."/>
            <person name="Loffler F."/>
        </authorList>
    </citation>
    <scope>NUCLEOTIDE SEQUENCE</scope>
</reference>
<keyword evidence="1" id="KW-0472">Membrane</keyword>
<feature type="transmembrane region" description="Helical" evidence="1">
    <location>
        <begin position="7"/>
        <end position="27"/>
    </location>
</feature>
<feature type="transmembrane region" description="Helical" evidence="1">
    <location>
        <begin position="81"/>
        <end position="100"/>
    </location>
</feature>
<organism evidence="2">
    <name type="scientific">bioreactor metagenome</name>
    <dbReference type="NCBI Taxonomy" id="1076179"/>
    <lineage>
        <taxon>unclassified sequences</taxon>
        <taxon>metagenomes</taxon>
        <taxon>ecological metagenomes</taxon>
    </lineage>
</organism>
<name>A0A645CXZ0_9ZZZZ</name>
<gene>
    <name evidence="2" type="ORF">SDC9_128772</name>
</gene>